<accession>A0A0H5CDC5</accession>
<organism evidence="2 3">
    <name type="scientific">Cyberlindnera jadinii (strain ATCC 18201 / CBS 1600 / BCRC 20928 / JCM 3617 / NBRC 0987 / NRRL Y-1542)</name>
    <name type="common">Torula yeast</name>
    <name type="synonym">Candida utilis</name>
    <dbReference type="NCBI Taxonomy" id="983966"/>
    <lineage>
        <taxon>Eukaryota</taxon>
        <taxon>Fungi</taxon>
        <taxon>Dikarya</taxon>
        <taxon>Ascomycota</taxon>
        <taxon>Saccharomycotina</taxon>
        <taxon>Saccharomycetes</taxon>
        <taxon>Phaffomycetales</taxon>
        <taxon>Phaffomycetaceae</taxon>
        <taxon>Cyberlindnera</taxon>
    </lineage>
</organism>
<dbReference type="EMBL" id="CDQK01000003">
    <property type="protein sequence ID" value="CEP22619.1"/>
    <property type="molecule type" value="Genomic_DNA"/>
</dbReference>
<feature type="region of interest" description="Disordered" evidence="1">
    <location>
        <begin position="23"/>
        <end position="52"/>
    </location>
</feature>
<proteinExistence type="predicted"/>
<protein>
    <submittedName>
        <fullName evidence="2">Uncharacterized protein</fullName>
    </submittedName>
</protein>
<gene>
    <name evidence="2" type="ORF">BN1211_3018</name>
</gene>
<feature type="compositionally biased region" description="Basic and acidic residues" evidence="1">
    <location>
        <begin position="39"/>
        <end position="52"/>
    </location>
</feature>
<sequence>MAELNEAEEFELKLRRVKDWLSQGSHEPAGNRQDSEEEVKEHEEETNARKDHYYDKLQRDLIQKKKFLQEAKKALFQLQAPETVEEELQGVLYTNERLPFKEERGDSIGLVLALGKVESQVVECRQLLEKLNKDSRLLDERLAIEKGWNDELNLLVNELSKRQEKRSGESNDRTEDGVRAQSMDETALRAKIAEEKQRYRQLRNSLRSLQQT</sequence>
<evidence type="ECO:0000313" key="3">
    <source>
        <dbReference type="Proteomes" id="UP000038830"/>
    </source>
</evidence>
<evidence type="ECO:0000256" key="1">
    <source>
        <dbReference type="SAM" id="MobiDB-lite"/>
    </source>
</evidence>
<dbReference type="AlphaFoldDB" id="A0A0H5CDC5"/>
<feature type="compositionally biased region" description="Basic and acidic residues" evidence="1">
    <location>
        <begin position="161"/>
        <end position="178"/>
    </location>
</feature>
<evidence type="ECO:0000313" key="2">
    <source>
        <dbReference type="EMBL" id="CEP22619.1"/>
    </source>
</evidence>
<feature type="region of interest" description="Disordered" evidence="1">
    <location>
        <begin position="161"/>
        <end position="187"/>
    </location>
</feature>
<dbReference type="Proteomes" id="UP000038830">
    <property type="component" value="Unassembled WGS sequence"/>
</dbReference>
<reference evidence="3" key="1">
    <citation type="journal article" date="2015" name="J. Biotechnol.">
        <title>The structure of the Cyberlindnera jadinii genome and its relation to Candida utilis analyzed by the occurrence of single nucleotide polymorphisms.</title>
        <authorList>
            <person name="Rupp O."/>
            <person name="Brinkrolf K."/>
            <person name="Buerth C."/>
            <person name="Kunigo M."/>
            <person name="Schneider J."/>
            <person name="Jaenicke S."/>
            <person name="Goesmann A."/>
            <person name="Puehler A."/>
            <person name="Jaeger K.-E."/>
            <person name="Ernst J.F."/>
        </authorList>
    </citation>
    <scope>NUCLEOTIDE SEQUENCE [LARGE SCALE GENOMIC DNA]</scope>
    <source>
        <strain evidence="3">ATCC 18201 / CBS 1600 / BCRC 20928 / JCM 3617 / NBRC 0987 / NRRL Y-1542</strain>
    </source>
</reference>
<name>A0A0H5CDC5_CYBJN</name>